<gene>
    <name evidence="1" type="ORF">RUM43_008704</name>
</gene>
<reference evidence="1 2" key="1">
    <citation type="submission" date="2023-10" db="EMBL/GenBank/DDBJ databases">
        <title>Genomes of two closely related lineages of the louse Polyplax serrata with different host specificities.</title>
        <authorList>
            <person name="Martinu J."/>
            <person name="Tarabai H."/>
            <person name="Stefka J."/>
            <person name="Hypsa V."/>
        </authorList>
    </citation>
    <scope>NUCLEOTIDE SEQUENCE [LARGE SCALE GENOMIC DNA]</scope>
    <source>
        <strain evidence="1">HR10_N</strain>
    </source>
</reference>
<name>A0AAN8NUR4_POLSC</name>
<dbReference type="AlphaFoldDB" id="A0AAN8NUR4"/>
<sequence length="87" mass="9957">MGHPPPPPEIHPNAQEPEENYSVGFWTLVVVVELNVDVWEVTIGFGNQLARLPVRQLLLDFNKASTKLRPEMIRLEIRTETLPKGTW</sequence>
<evidence type="ECO:0000313" key="2">
    <source>
        <dbReference type="Proteomes" id="UP001372834"/>
    </source>
</evidence>
<organism evidence="1 2">
    <name type="scientific">Polyplax serrata</name>
    <name type="common">Common mouse louse</name>
    <dbReference type="NCBI Taxonomy" id="468196"/>
    <lineage>
        <taxon>Eukaryota</taxon>
        <taxon>Metazoa</taxon>
        <taxon>Ecdysozoa</taxon>
        <taxon>Arthropoda</taxon>
        <taxon>Hexapoda</taxon>
        <taxon>Insecta</taxon>
        <taxon>Pterygota</taxon>
        <taxon>Neoptera</taxon>
        <taxon>Paraneoptera</taxon>
        <taxon>Psocodea</taxon>
        <taxon>Troctomorpha</taxon>
        <taxon>Phthiraptera</taxon>
        <taxon>Anoplura</taxon>
        <taxon>Polyplacidae</taxon>
        <taxon>Polyplax</taxon>
    </lineage>
</organism>
<proteinExistence type="predicted"/>
<comment type="caution">
    <text evidence="1">The sequence shown here is derived from an EMBL/GenBank/DDBJ whole genome shotgun (WGS) entry which is preliminary data.</text>
</comment>
<dbReference type="Proteomes" id="UP001372834">
    <property type="component" value="Unassembled WGS sequence"/>
</dbReference>
<protein>
    <submittedName>
        <fullName evidence="1">Uncharacterized protein</fullName>
    </submittedName>
</protein>
<accession>A0AAN8NUR4</accession>
<evidence type="ECO:0000313" key="1">
    <source>
        <dbReference type="EMBL" id="KAK6622857.1"/>
    </source>
</evidence>
<dbReference type="EMBL" id="JAWJWE010000038">
    <property type="protein sequence ID" value="KAK6622857.1"/>
    <property type="molecule type" value="Genomic_DNA"/>
</dbReference>